<evidence type="ECO:0000256" key="6">
    <source>
        <dbReference type="SAM" id="Coils"/>
    </source>
</evidence>
<dbReference type="Pfam" id="PF01297">
    <property type="entry name" value="ZnuA"/>
    <property type="match status" value="1"/>
</dbReference>
<accession>A0A916W927</accession>
<dbReference type="GO" id="GO:0007155">
    <property type="term" value="P:cell adhesion"/>
    <property type="evidence" value="ECO:0007669"/>
    <property type="project" value="InterPro"/>
</dbReference>
<gene>
    <name evidence="7" type="primary">troA</name>
    <name evidence="7" type="ORF">GCM10008025_22170</name>
</gene>
<dbReference type="InterPro" id="IPR006129">
    <property type="entry name" value="AdhesinB"/>
</dbReference>
<comment type="caution">
    <text evidence="7">The sequence shown here is derived from an EMBL/GenBank/DDBJ whole genome shotgun (WGS) entry which is preliminary data.</text>
</comment>
<dbReference type="InterPro" id="IPR006128">
    <property type="entry name" value="Lipoprotein_PsaA-like"/>
</dbReference>
<keyword evidence="8" id="KW-1185">Reference proteome</keyword>
<dbReference type="PRINTS" id="PR00691">
    <property type="entry name" value="ADHESINB"/>
</dbReference>
<dbReference type="GO" id="GO:0030001">
    <property type="term" value="P:metal ion transport"/>
    <property type="evidence" value="ECO:0007669"/>
    <property type="project" value="InterPro"/>
</dbReference>
<dbReference type="Proteomes" id="UP000613512">
    <property type="component" value="Unassembled WGS sequence"/>
</dbReference>
<evidence type="ECO:0000256" key="4">
    <source>
        <dbReference type="ARBA" id="ARBA00022729"/>
    </source>
</evidence>
<dbReference type="EMBL" id="BMEY01000010">
    <property type="protein sequence ID" value="GGA78260.1"/>
    <property type="molecule type" value="Genomic_DNA"/>
</dbReference>
<sequence>MRKSIKYWVVVLISLGLLLLAACSEKESSTESTNEKIKIITTIAQIAEPLSVIGGDYVEVTSLMGPSVDPHLYNATHGDITKIDQSEIVFYNGLNLEANMVDIFNEMSASKPVLAIGETLSGDLLLEDETGAIDPHIWFDLDLWKLALESAVRELQDYAPEHKDYFEENMEDYFSKIDDLKEEAKKLTEIPANNRYLVTAHDAFGYFGNMHELEVIGLQGLSTDGEIGVSDIQDTISIIKEYNVPAVFIESSINDSSINAVIEGAKDEGVDVSLGGELYSDAMGEAGTEEGTYLGMYRHNVETIYNALMGGVE</sequence>
<evidence type="ECO:0000313" key="7">
    <source>
        <dbReference type="EMBL" id="GGA78260.1"/>
    </source>
</evidence>
<dbReference type="SUPFAM" id="SSF53807">
    <property type="entry name" value="Helical backbone' metal receptor"/>
    <property type="match status" value="1"/>
</dbReference>
<comment type="subcellular location">
    <subcellularLocation>
        <location evidence="1">Cell envelope</location>
    </subcellularLocation>
</comment>
<dbReference type="PANTHER" id="PTHR42953:SF1">
    <property type="entry name" value="METAL-BINDING PROTEIN HI_0362-RELATED"/>
    <property type="match status" value="1"/>
</dbReference>
<keyword evidence="6" id="KW-0175">Coiled coil</keyword>
<protein>
    <submittedName>
        <fullName evidence="7">Manganese transporter</fullName>
    </submittedName>
</protein>
<dbReference type="GO" id="GO:0046872">
    <property type="term" value="F:metal ion binding"/>
    <property type="evidence" value="ECO:0007669"/>
    <property type="project" value="UniProtKB-KW"/>
</dbReference>
<dbReference type="RefSeq" id="WP_188384730.1">
    <property type="nucleotide sequence ID" value="NZ_BMEY01000010.1"/>
</dbReference>
<organism evidence="7 8">
    <name type="scientific">Ornithinibacillus halotolerans</name>
    <dbReference type="NCBI Taxonomy" id="1274357"/>
    <lineage>
        <taxon>Bacteria</taxon>
        <taxon>Bacillati</taxon>
        <taxon>Bacillota</taxon>
        <taxon>Bacilli</taxon>
        <taxon>Bacillales</taxon>
        <taxon>Bacillaceae</taxon>
        <taxon>Ornithinibacillus</taxon>
    </lineage>
</organism>
<reference evidence="7" key="1">
    <citation type="journal article" date="2014" name="Int. J. Syst. Evol. Microbiol.">
        <title>Complete genome sequence of Corynebacterium casei LMG S-19264T (=DSM 44701T), isolated from a smear-ripened cheese.</title>
        <authorList>
            <consortium name="US DOE Joint Genome Institute (JGI-PGF)"/>
            <person name="Walter F."/>
            <person name="Albersmeier A."/>
            <person name="Kalinowski J."/>
            <person name="Ruckert C."/>
        </authorList>
    </citation>
    <scope>NUCLEOTIDE SEQUENCE</scope>
    <source>
        <strain evidence="7">CGMCC 1.12408</strain>
    </source>
</reference>
<evidence type="ECO:0000256" key="2">
    <source>
        <dbReference type="ARBA" id="ARBA00022448"/>
    </source>
</evidence>
<dbReference type="Gene3D" id="3.40.50.1980">
    <property type="entry name" value="Nitrogenase molybdenum iron protein domain"/>
    <property type="match status" value="2"/>
</dbReference>
<keyword evidence="2 5" id="KW-0813">Transport</keyword>
<dbReference type="InterPro" id="IPR050492">
    <property type="entry name" value="Bact_metal-bind_prot9"/>
</dbReference>
<feature type="coiled-coil region" evidence="6">
    <location>
        <begin position="163"/>
        <end position="190"/>
    </location>
</feature>
<evidence type="ECO:0000256" key="3">
    <source>
        <dbReference type="ARBA" id="ARBA00022723"/>
    </source>
</evidence>
<evidence type="ECO:0000256" key="1">
    <source>
        <dbReference type="ARBA" id="ARBA00004196"/>
    </source>
</evidence>
<evidence type="ECO:0000256" key="5">
    <source>
        <dbReference type="RuleBase" id="RU003512"/>
    </source>
</evidence>
<dbReference type="GO" id="GO:0030313">
    <property type="term" value="C:cell envelope"/>
    <property type="evidence" value="ECO:0007669"/>
    <property type="project" value="UniProtKB-SubCell"/>
</dbReference>
<evidence type="ECO:0000313" key="8">
    <source>
        <dbReference type="Proteomes" id="UP000613512"/>
    </source>
</evidence>
<dbReference type="InterPro" id="IPR006127">
    <property type="entry name" value="ZnuA-like"/>
</dbReference>
<name>A0A916W927_9BACI</name>
<reference evidence="7" key="2">
    <citation type="submission" date="2020-09" db="EMBL/GenBank/DDBJ databases">
        <authorList>
            <person name="Sun Q."/>
            <person name="Zhou Y."/>
        </authorList>
    </citation>
    <scope>NUCLEOTIDE SEQUENCE</scope>
    <source>
        <strain evidence="7">CGMCC 1.12408</strain>
    </source>
</reference>
<keyword evidence="3" id="KW-0479">Metal-binding</keyword>
<dbReference type="PRINTS" id="PR00690">
    <property type="entry name" value="ADHESNFAMILY"/>
</dbReference>
<dbReference type="PROSITE" id="PS51257">
    <property type="entry name" value="PROKAR_LIPOPROTEIN"/>
    <property type="match status" value="1"/>
</dbReference>
<dbReference type="PANTHER" id="PTHR42953">
    <property type="entry name" value="HIGH-AFFINITY ZINC UPTAKE SYSTEM PROTEIN ZNUA-RELATED"/>
    <property type="match status" value="1"/>
</dbReference>
<proteinExistence type="inferred from homology"/>
<dbReference type="AlphaFoldDB" id="A0A916W927"/>
<keyword evidence="4" id="KW-0732">Signal</keyword>
<comment type="similarity">
    <text evidence="5">Belongs to the bacterial solute-binding protein 9 family.</text>
</comment>